<evidence type="ECO:0000256" key="1">
    <source>
        <dbReference type="ARBA" id="ARBA00006432"/>
    </source>
</evidence>
<dbReference type="GO" id="GO:0005524">
    <property type="term" value="F:ATP binding"/>
    <property type="evidence" value="ECO:0007669"/>
    <property type="project" value="UniProtKB-KW"/>
</dbReference>
<feature type="domain" description="AMP-binding enzyme C-terminal" evidence="8">
    <location>
        <begin position="463"/>
        <end position="545"/>
    </location>
</feature>
<evidence type="ECO:0000256" key="4">
    <source>
        <dbReference type="ARBA" id="ARBA00022840"/>
    </source>
</evidence>
<dbReference type="Pfam" id="PF13193">
    <property type="entry name" value="AMP-binding_C"/>
    <property type="match status" value="1"/>
</dbReference>
<sequence>MSTIKEIVSRQVDVKHFNFAIDVVDEWAASSPDLRAMLWTDEDGANPRDLSFRYFSQRSHRAARLLRDLGVQKGDTAMFLLPRVPAWWEIATGALRAGVVVSPCPTLATAKDISFRANASKATCLVGDAEMIERFLAVRHECPTVKYLLQVDDGAVPLQEGALGYEELVAAYPPDTAFRGGATVATDPAFIFFTSGTSGPPKMVVHNHLYPLGHVATGKHWLMLEPGKLYWNMADQGWAKAAWSWFSAWNAGAALFVQRLSGAFSPSTIIKSLHNHPITTLCVPPTAFRRLVLPDARELLRKMPPARLEHSVAAGEALEADLIRAWKDMTGIEIKDGYGQTETPLLCGNLPGYPVKPGSMGLPIPGMPLSVVDEDGRECGIGVEGNIALAARDEHGQAPFGIFEGYLASDGTKKLDLRQGADSKQWWYLTGDKASRDEDGYFWFIGRADDVINSSGYRIGPSEVEAVLQEHPCVVESAVVASPSAERGDVVKAFIILSETARTEDQDRLAKDIQEHCKRVAAPYKYPRRIEFVGNDFFPRTTSGKIQRAKLREWERAKQVPARARL</sequence>
<dbReference type="InterPro" id="IPR025110">
    <property type="entry name" value="AMP-bd_C"/>
</dbReference>
<reference evidence="9" key="1">
    <citation type="journal article" date="2021" name="Nat. Commun.">
        <title>Genetic determinants of endophytism in the Arabidopsis root mycobiome.</title>
        <authorList>
            <person name="Mesny F."/>
            <person name="Miyauchi S."/>
            <person name="Thiergart T."/>
            <person name="Pickel B."/>
            <person name="Atanasova L."/>
            <person name="Karlsson M."/>
            <person name="Huettel B."/>
            <person name="Barry K.W."/>
            <person name="Haridas S."/>
            <person name="Chen C."/>
            <person name="Bauer D."/>
            <person name="Andreopoulos W."/>
            <person name="Pangilinan J."/>
            <person name="LaButti K."/>
            <person name="Riley R."/>
            <person name="Lipzen A."/>
            <person name="Clum A."/>
            <person name="Drula E."/>
            <person name="Henrissat B."/>
            <person name="Kohler A."/>
            <person name="Grigoriev I.V."/>
            <person name="Martin F.M."/>
            <person name="Hacquard S."/>
        </authorList>
    </citation>
    <scope>NUCLEOTIDE SEQUENCE</scope>
    <source>
        <strain evidence="9">MPI-SDFR-AT-0117</strain>
    </source>
</reference>
<dbReference type="GO" id="GO:0006633">
    <property type="term" value="P:fatty acid biosynthetic process"/>
    <property type="evidence" value="ECO:0007669"/>
    <property type="project" value="TreeGrafter"/>
</dbReference>
<feature type="domain" description="AMP-dependent synthetase/ligase" evidence="7">
    <location>
        <begin position="25"/>
        <end position="390"/>
    </location>
</feature>
<organism evidence="9 10">
    <name type="scientific">Plectosphaerella plurivora</name>
    <dbReference type="NCBI Taxonomy" id="936078"/>
    <lineage>
        <taxon>Eukaryota</taxon>
        <taxon>Fungi</taxon>
        <taxon>Dikarya</taxon>
        <taxon>Ascomycota</taxon>
        <taxon>Pezizomycotina</taxon>
        <taxon>Sordariomycetes</taxon>
        <taxon>Hypocreomycetidae</taxon>
        <taxon>Glomerellales</taxon>
        <taxon>Plectosphaerellaceae</taxon>
        <taxon>Plectosphaerella</taxon>
    </lineage>
</organism>
<evidence type="ECO:0000256" key="3">
    <source>
        <dbReference type="ARBA" id="ARBA00022741"/>
    </source>
</evidence>
<keyword evidence="3" id="KW-0547">Nucleotide-binding</keyword>
<dbReference type="Proteomes" id="UP000770015">
    <property type="component" value="Unassembled WGS sequence"/>
</dbReference>
<dbReference type="GO" id="GO:0004321">
    <property type="term" value="F:fatty-acyl-CoA synthase activity"/>
    <property type="evidence" value="ECO:0007669"/>
    <property type="project" value="TreeGrafter"/>
</dbReference>
<gene>
    <name evidence="9" type="ORF">F5X68DRAFT_225811</name>
</gene>
<dbReference type="AlphaFoldDB" id="A0A9P8V0L8"/>
<dbReference type="Gene3D" id="3.40.50.12780">
    <property type="entry name" value="N-terminal domain of ligase-like"/>
    <property type="match status" value="1"/>
</dbReference>
<accession>A0A9P8V0L8</accession>
<keyword evidence="4" id="KW-0067">ATP-binding</keyword>
<dbReference type="Pfam" id="PF00501">
    <property type="entry name" value="AMP-binding"/>
    <property type="match status" value="1"/>
</dbReference>
<dbReference type="FunFam" id="3.30.300.30:FF:000005">
    <property type="entry name" value="Acyl-coenzyme A synthetase ACSM5, mitochondrial"/>
    <property type="match status" value="1"/>
</dbReference>
<comment type="similarity">
    <text evidence="1">Belongs to the ATP-dependent AMP-binding enzyme family.</text>
</comment>
<dbReference type="InterPro" id="IPR020845">
    <property type="entry name" value="AMP-binding_CS"/>
</dbReference>
<dbReference type="PROSITE" id="PS00455">
    <property type="entry name" value="AMP_BINDING"/>
    <property type="match status" value="1"/>
</dbReference>
<dbReference type="EC" id="6.2.1.2" evidence="5"/>
<evidence type="ECO:0000259" key="8">
    <source>
        <dbReference type="Pfam" id="PF13193"/>
    </source>
</evidence>
<keyword evidence="10" id="KW-1185">Reference proteome</keyword>
<proteinExistence type="inferred from homology"/>
<dbReference type="GO" id="GO:0031956">
    <property type="term" value="F:medium-chain fatty acid-CoA ligase activity"/>
    <property type="evidence" value="ECO:0007669"/>
    <property type="project" value="UniProtKB-EC"/>
</dbReference>
<dbReference type="InterPro" id="IPR042099">
    <property type="entry name" value="ANL_N_sf"/>
</dbReference>
<evidence type="ECO:0000256" key="2">
    <source>
        <dbReference type="ARBA" id="ARBA00022598"/>
    </source>
</evidence>
<dbReference type="Gene3D" id="3.30.300.30">
    <property type="match status" value="1"/>
</dbReference>
<evidence type="ECO:0000313" key="9">
    <source>
        <dbReference type="EMBL" id="KAH6662902.1"/>
    </source>
</evidence>
<dbReference type="InterPro" id="IPR051087">
    <property type="entry name" value="Mitochondrial_ACSM"/>
</dbReference>
<dbReference type="InterPro" id="IPR045851">
    <property type="entry name" value="AMP-bd_C_sf"/>
</dbReference>
<protein>
    <recommendedName>
        <fullName evidence="5">medium-chain acyl-CoA ligase</fullName>
        <ecNumber evidence="5">6.2.1.2</ecNumber>
    </recommendedName>
</protein>
<keyword evidence="2" id="KW-0436">Ligase</keyword>
<evidence type="ECO:0000313" key="10">
    <source>
        <dbReference type="Proteomes" id="UP000770015"/>
    </source>
</evidence>
<comment type="catalytic activity">
    <reaction evidence="6">
        <text>a medium-chain fatty acid + ATP + CoA = a medium-chain fatty acyl-CoA + AMP + diphosphate</text>
        <dbReference type="Rhea" id="RHEA:48340"/>
        <dbReference type="ChEBI" id="CHEBI:30616"/>
        <dbReference type="ChEBI" id="CHEBI:33019"/>
        <dbReference type="ChEBI" id="CHEBI:57287"/>
        <dbReference type="ChEBI" id="CHEBI:59558"/>
        <dbReference type="ChEBI" id="CHEBI:90546"/>
        <dbReference type="ChEBI" id="CHEBI:456215"/>
        <dbReference type="EC" id="6.2.1.2"/>
    </reaction>
    <physiologicalReaction direction="left-to-right" evidence="6">
        <dbReference type="Rhea" id="RHEA:48341"/>
    </physiologicalReaction>
</comment>
<comment type="caution">
    <text evidence="9">The sequence shown here is derived from an EMBL/GenBank/DDBJ whole genome shotgun (WGS) entry which is preliminary data.</text>
</comment>
<evidence type="ECO:0000259" key="7">
    <source>
        <dbReference type="Pfam" id="PF00501"/>
    </source>
</evidence>
<dbReference type="EMBL" id="JAGSXJ010000044">
    <property type="protein sequence ID" value="KAH6662902.1"/>
    <property type="molecule type" value="Genomic_DNA"/>
</dbReference>
<evidence type="ECO:0000256" key="5">
    <source>
        <dbReference type="ARBA" id="ARBA00039009"/>
    </source>
</evidence>
<dbReference type="PANTHER" id="PTHR43605">
    <property type="entry name" value="ACYL-COENZYME A SYNTHETASE"/>
    <property type="match status" value="1"/>
</dbReference>
<dbReference type="InterPro" id="IPR000873">
    <property type="entry name" value="AMP-dep_synth/lig_dom"/>
</dbReference>
<dbReference type="OrthoDB" id="4812210at2759"/>
<dbReference type="GO" id="GO:0006637">
    <property type="term" value="P:acyl-CoA metabolic process"/>
    <property type="evidence" value="ECO:0007669"/>
    <property type="project" value="TreeGrafter"/>
</dbReference>
<evidence type="ECO:0000256" key="6">
    <source>
        <dbReference type="ARBA" id="ARBA00048477"/>
    </source>
</evidence>
<name>A0A9P8V0L8_9PEZI</name>
<dbReference type="PANTHER" id="PTHR43605:SF10">
    <property type="entry name" value="ACYL-COA SYNTHETASE MEDIUM CHAIN FAMILY MEMBER 3"/>
    <property type="match status" value="1"/>
</dbReference>
<dbReference type="SUPFAM" id="SSF56801">
    <property type="entry name" value="Acetyl-CoA synthetase-like"/>
    <property type="match status" value="1"/>
</dbReference>